<dbReference type="SUPFAM" id="SSF52821">
    <property type="entry name" value="Rhodanese/Cell cycle control phosphatase"/>
    <property type="match status" value="1"/>
</dbReference>
<keyword evidence="2" id="KW-1185">Reference proteome</keyword>
<dbReference type="InterPro" id="IPR036873">
    <property type="entry name" value="Rhodanese-like_dom_sf"/>
</dbReference>
<dbReference type="EMBL" id="SLVV01000004">
    <property type="protein sequence ID" value="TCN25995.1"/>
    <property type="molecule type" value="Genomic_DNA"/>
</dbReference>
<comment type="caution">
    <text evidence="1">The sequence shown here is derived from an EMBL/GenBank/DDBJ whole genome shotgun (WGS) entry which is preliminary data.</text>
</comment>
<evidence type="ECO:0000313" key="1">
    <source>
        <dbReference type="EMBL" id="TCN25995.1"/>
    </source>
</evidence>
<dbReference type="Proteomes" id="UP000295689">
    <property type="component" value="Unassembled WGS sequence"/>
</dbReference>
<organism evidence="1 2">
    <name type="scientific">Mesobacillus foraminis</name>
    <dbReference type="NCBI Taxonomy" id="279826"/>
    <lineage>
        <taxon>Bacteria</taxon>
        <taxon>Bacillati</taxon>
        <taxon>Bacillota</taxon>
        <taxon>Bacilli</taxon>
        <taxon>Bacillales</taxon>
        <taxon>Bacillaceae</taxon>
        <taxon>Mesobacillus</taxon>
    </lineage>
</organism>
<protein>
    <recommendedName>
        <fullName evidence="3">Sulfurtransferase</fullName>
    </recommendedName>
</protein>
<sequence length="114" mass="12784">MITAIALLIVLLVVILYTRYFPVFGVPCKDLANGQNKHTNTIVDIRDYNVSTKNPVNGAIVIPTAYLKRFSDEIPSKEVHIVAANQLEKNVGVRYLRKKGFKVNGYTLTDCQCQ</sequence>
<accession>A0A4R2BHH1</accession>
<proteinExistence type="predicted"/>
<dbReference type="OrthoDB" id="2967651at2"/>
<gene>
    <name evidence="1" type="ORF">EV146_104102</name>
</gene>
<name>A0A4R2BHH1_9BACI</name>
<dbReference type="AlphaFoldDB" id="A0A4R2BHH1"/>
<reference evidence="1 2" key="1">
    <citation type="journal article" date="2015" name="Stand. Genomic Sci.">
        <title>Genomic Encyclopedia of Bacterial and Archaeal Type Strains, Phase III: the genomes of soil and plant-associated and newly described type strains.</title>
        <authorList>
            <person name="Whitman W.B."/>
            <person name="Woyke T."/>
            <person name="Klenk H.P."/>
            <person name="Zhou Y."/>
            <person name="Lilburn T.G."/>
            <person name="Beck B.J."/>
            <person name="De Vos P."/>
            <person name="Vandamme P."/>
            <person name="Eisen J.A."/>
            <person name="Garrity G."/>
            <person name="Hugenholtz P."/>
            <person name="Kyrpides N.C."/>
        </authorList>
    </citation>
    <scope>NUCLEOTIDE SEQUENCE [LARGE SCALE GENOMIC DNA]</scope>
    <source>
        <strain evidence="1 2">CV53</strain>
    </source>
</reference>
<evidence type="ECO:0000313" key="2">
    <source>
        <dbReference type="Proteomes" id="UP000295689"/>
    </source>
</evidence>
<dbReference type="RefSeq" id="WP_121612941.1">
    <property type="nucleotide sequence ID" value="NZ_CP033044.1"/>
</dbReference>
<evidence type="ECO:0008006" key="3">
    <source>
        <dbReference type="Google" id="ProtNLM"/>
    </source>
</evidence>